<accession>A0A917LJT1</accession>
<gene>
    <name evidence="2" type="ORF">GCM10010976_00460</name>
</gene>
<sequence>MKKLLLFAVSVMLITCISAQENRTSADAEDGQSLEDKIQNPIANIASFPIIYNLSTNENNSNVVNFQPVIPVQLSKKWLLITQAIIPVMNVATQTGYENGLGNITFLGAITPTKQSEFTWGAGPAFMLPAVNNKLGFNKFSIGPSVIALKQNNGFTYGLLLQNFFSVAGPSNTEDVNYLYTQVILSKNLNNGWYLYSNPIITADWNATSNKQWTIPLGAGAGKLITHNRYLPINLKAGLFKYVAHPTEADWLIQAQATFILKSK</sequence>
<name>A0A917LJT1_9FLAO</name>
<dbReference type="RefSeq" id="WP_188460697.1">
    <property type="nucleotide sequence ID" value="NZ_BMFQ01000001.1"/>
</dbReference>
<proteinExistence type="predicted"/>
<evidence type="ECO:0000313" key="2">
    <source>
        <dbReference type="EMBL" id="GGG32577.1"/>
    </source>
</evidence>
<keyword evidence="3" id="KW-1185">Reference proteome</keyword>
<feature type="signal peptide" evidence="1">
    <location>
        <begin position="1"/>
        <end position="19"/>
    </location>
</feature>
<evidence type="ECO:0000313" key="3">
    <source>
        <dbReference type="Proteomes" id="UP000625976"/>
    </source>
</evidence>
<dbReference type="AlphaFoldDB" id="A0A917LJT1"/>
<evidence type="ECO:0000256" key="1">
    <source>
        <dbReference type="SAM" id="SignalP"/>
    </source>
</evidence>
<reference evidence="2" key="1">
    <citation type="journal article" date="2014" name="Int. J. Syst. Evol. Microbiol.">
        <title>Complete genome sequence of Corynebacterium casei LMG S-19264T (=DSM 44701T), isolated from a smear-ripened cheese.</title>
        <authorList>
            <consortium name="US DOE Joint Genome Institute (JGI-PGF)"/>
            <person name="Walter F."/>
            <person name="Albersmeier A."/>
            <person name="Kalinowski J."/>
            <person name="Ruckert C."/>
        </authorList>
    </citation>
    <scope>NUCLEOTIDE SEQUENCE</scope>
    <source>
        <strain evidence="2">CGMCC 1.12751</strain>
    </source>
</reference>
<dbReference type="Proteomes" id="UP000625976">
    <property type="component" value="Unassembled WGS sequence"/>
</dbReference>
<keyword evidence="1" id="KW-0732">Signal</keyword>
<reference evidence="2" key="2">
    <citation type="submission" date="2020-09" db="EMBL/GenBank/DDBJ databases">
        <authorList>
            <person name="Sun Q."/>
            <person name="Zhou Y."/>
        </authorList>
    </citation>
    <scope>NUCLEOTIDE SEQUENCE</scope>
    <source>
        <strain evidence="2">CGMCC 1.12751</strain>
    </source>
</reference>
<dbReference type="EMBL" id="BMFQ01000001">
    <property type="protein sequence ID" value="GGG32577.1"/>
    <property type="molecule type" value="Genomic_DNA"/>
</dbReference>
<comment type="caution">
    <text evidence="2">The sequence shown here is derived from an EMBL/GenBank/DDBJ whole genome shotgun (WGS) entry which is preliminary data.</text>
</comment>
<organism evidence="2 3">
    <name type="scientific">Bizionia arctica</name>
    <dbReference type="NCBI Taxonomy" id="1495645"/>
    <lineage>
        <taxon>Bacteria</taxon>
        <taxon>Pseudomonadati</taxon>
        <taxon>Bacteroidota</taxon>
        <taxon>Flavobacteriia</taxon>
        <taxon>Flavobacteriales</taxon>
        <taxon>Flavobacteriaceae</taxon>
        <taxon>Bizionia</taxon>
    </lineage>
</organism>
<feature type="chain" id="PRO_5037525376" description="Neuromedin U" evidence="1">
    <location>
        <begin position="20"/>
        <end position="264"/>
    </location>
</feature>
<protein>
    <recommendedName>
        <fullName evidence="4">Neuromedin U</fullName>
    </recommendedName>
</protein>
<evidence type="ECO:0008006" key="4">
    <source>
        <dbReference type="Google" id="ProtNLM"/>
    </source>
</evidence>